<gene>
    <name evidence="2" type="ORF">Taro_024414</name>
</gene>
<comment type="caution">
    <text evidence="2">The sequence shown here is derived from an EMBL/GenBank/DDBJ whole genome shotgun (WGS) entry which is preliminary data.</text>
</comment>
<evidence type="ECO:0000313" key="2">
    <source>
        <dbReference type="EMBL" id="MQL91800.1"/>
    </source>
</evidence>
<keyword evidence="3" id="KW-1185">Reference proteome</keyword>
<sequence>MGLGQSAIAAMAEFLVPTNAPTCEQCKREMSGAVFAERSEAPVPWPAEEQEDENPHLCPSEEKATRSLSRSRRRLSLCRVQEKGRRHCICRFTRYAFPSPFLFQGSQPSTSTSPRRLLWWQSRYFPNPYTFTIYFKRGYKSRDYSDLWVSLVVLTPSASRPTNDFVGLVSYSGDASCVDVISFKTYGKLRWPGFIFWGCQLYGRHQPQDPRITLSAWFHLLGTPIVLTSSASRPTNDFVGLVSSSGEVGYVDAISFKTYGKLRRPGFIIWGHRLCGRHQLQDLRMTSSAWFHHLGTSVMWTPLASRPTNDFIGLVSSFGDVGCVDTISFKTYGKLRRPGFIIWGHRLYRRHQLQDLRETPSAWFHHLGTSVMWTPSASRPTGNSVGLVSSSGDVGCMDAISFKTYGKLCRPGFIIWGCRLC</sequence>
<name>A0A843VDL0_COLES</name>
<evidence type="ECO:0000256" key="1">
    <source>
        <dbReference type="SAM" id="MobiDB-lite"/>
    </source>
</evidence>
<accession>A0A843VDL0</accession>
<organism evidence="2 3">
    <name type="scientific">Colocasia esculenta</name>
    <name type="common">Wild taro</name>
    <name type="synonym">Arum esculentum</name>
    <dbReference type="NCBI Taxonomy" id="4460"/>
    <lineage>
        <taxon>Eukaryota</taxon>
        <taxon>Viridiplantae</taxon>
        <taxon>Streptophyta</taxon>
        <taxon>Embryophyta</taxon>
        <taxon>Tracheophyta</taxon>
        <taxon>Spermatophyta</taxon>
        <taxon>Magnoliopsida</taxon>
        <taxon>Liliopsida</taxon>
        <taxon>Araceae</taxon>
        <taxon>Aroideae</taxon>
        <taxon>Colocasieae</taxon>
        <taxon>Colocasia</taxon>
    </lineage>
</organism>
<dbReference type="AlphaFoldDB" id="A0A843VDL0"/>
<reference evidence="2" key="1">
    <citation type="submission" date="2017-07" db="EMBL/GenBank/DDBJ databases">
        <title>Taro Niue Genome Assembly and Annotation.</title>
        <authorList>
            <person name="Atibalentja N."/>
            <person name="Keating K."/>
            <person name="Fields C.J."/>
        </authorList>
    </citation>
    <scope>NUCLEOTIDE SEQUENCE</scope>
    <source>
        <strain evidence="2">Niue_2</strain>
        <tissue evidence="2">Leaf</tissue>
    </source>
</reference>
<dbReference type="EMBL" id="NMUH01001380">
    <property type="protein sequence ID" value="MQL91800.1"/>
    <property type="molecule type" value="Genomic_DNA"/>
</dbReference>
<feature type="region of interest" description="Disordered" evidence="1">
    <location>
        <begin position="43"/>
        <end position="65"/>
    </location>
</feature>
<dbReference type="Proteomes" id="UP000652761">
    <property type="component" value="Unassembled WGS sequence"/>
</dbReference>
<evidence type="ECO:0000313" key="3">
    <source>
        <dbReference type="Proteomes" id="UP000652761"/>
    </source>
</evidence>
<feature type="compositionally biased region" description="Basic and acidic residues" evidence="1">
    <location>
        <begin position="53"/>
        <end position="65"/>
    </location>
</feature>
<protein>
    <submittedName>
        <fullName evidence="2">Uncharacterized protein</fullName>
    </submittedName>
</protein>
<proteinExistence type="predicted"/>